<dbReference type="GO" id="GO:0005975">
    <property type="term" value="P:carbohydrate metabolic process"/>
    <property type="evidence" value="ECO:0007669"/>
    <property type="project" value="InterPro"/>
</dbReference>
<reference evidence="3 4" key="1">
    <citation type="submission" date="2019-03" db="EMBL/GenBank/DDBJ databases">
        <title>Freshwater and sediment microbial communities from various areas in North America, analyzing microbe dynamics in response to fracking.</title>
        <authorList>
            <person name="Lamendella R."/>
        </authorList>
    </citation>
    <scope>NUCLEOTIDE SEQUENCE [LARGE SCALE GENOMIC DNA]</scope>
    <source>
        <strain evidence="3 4">175.2</strain>
    </source>
</reference>
<sequence length="289" mass="32665">MTISQLMGGLGNQMFEYATGRALSLRLRQPLMLDITGFSRDPLRDYALGDFNIEAGLITDRKKRPPKFSAGLQQSIANAVLGAFGMPRRILEQSMAFDPAIPQLRGNVYLSGFWQCERYFSGYADTIRNDLSLKAPFTAERAAIARQMNAVNAVSVHIRCGDDPNDPASRALFGVCDADWFREAMRRMAERIENPTFFVFSDHPPFAREIIGEDYPIIFIDPNADGRDCEDMMLMSRCGSHILPNSTFSWWGAWLNPSPEKHVIAPARWFPEAQKLNGEHVVPESWERL</sequence>
<dbReference type="GO" id="GO:0008107">
    <property type="term" value="F:galactoside 2-alpha-L-fucosyltransferase activity"/>
    <property type="evidence" value="ECO:0007669"/>
    <property type="project" value="InterPro"/>
</dbReference>
<dbReference type="Pfam" id="PF01531">
    <property type="entry name" value="Glyco_transf_11"/>
    <property type="match status" value="1"/>
</dbReference>
<evidence type="ECO:0000313" key="4">
    <source>
        <dbReference type="Proteomes" id="UP000295097"/>
    </source>
</evidence>
<protein>
    <submittedName>
        <fullName evidence="3">Glycosyl transferase family 11</fullName>
    </submittedName>
</protein>
<evidence type="ECO:0000313" key="3">
    <source>
        <dbReference type="EMBL" id="TCT45035.1"/>
    </source>
</evidence>
<evidence type="ECO:0000256" key="1">
    <source>
        <dbReference type="ARBA" id="ARBA00022676"/>
    </source>
</evidence>
<dbReference type="GO" id="GO:0016020">
    <property type="term" value="C:membrane"/>
    <property type="evidence" value="ECO:0007669"/>
    <property type="project" value="InterPro"/>
</dbReference>
<keyword evidence="1" id="KW-0328">Glycosyltransferase</keyword>
<proteinExistence type="predicted"/>
<dbReference type="InterPro" id="IPR002516">
    <property type="entry name" value="Glyco_trans_11"/>
</dbReference>
<dbReference type="PANTHER" id="PTHR11927">
    <property type="entry name" value="GALACTOSIDE 2-L-FUCOSYLTRANSFERASE"/>
    <property type="match status" value="1"/>
</dbReference>
<dbReference type="OrthoDB" id="9794601at2"/>
<dbReference type="Proteomes" id="UP000295097">
    <property type="component" value="Unassembled WGS sequence"/>
</dbReference>
<dbReference type="CDD" id="cd11301">
    <property type="entry name" value="Fut1_Fut2_like"/>
    <property type="match status" value="1"/>
</dbReference>
<keyword evidence="4" id="KW-1185">Reference proteome</keyword>
<evidence type="ECO:0000256" key="2">
    <source>
        <dbReference type="ARBA" id="ARBA00022679"/>
    </source>
</evidence>
<keyword evidence="2 3" id="KW-0808">Transferase</keyword>
<dbReference type="AlphaFoldDB" id="A0A4R3NYJ0"/>
<comment type="caution">
    <text evidence="3">The sequence shown here is derived from an EMBL/GenBank/DDBJ whole genome shotgun (WGS) entry which is preliminary data.</text>
</comment>
<name>A0A4R3NYJ0_9HYPH</name>
<dbReference type="RefSeq" id="WP_132307544.1">
    <property type="nucleotide sequence ID" value="NZ_SMAR01000001.1"/>
</dbReference>
<organism evidence="3 4">
    <name type="scientific">Martelella mediterranea</name>
    <dbReference type="NCBI Taxonomy" id="293089"/>
    <lineage>
        <taxon>Bacteria</taxon>
        <taxon>Pseudomonadati</taxon>
        <taxon>Pseudomonadota</taxon>
        <taxon>Alphaproteobacteria</taxon>
        <taxon>Hyphomicrobiales</taxon>
        <taxon>Aurantimonadaceae</taxon>
        <taxon>Martelella</taxon>
    </lineage>
</organism>
<gene>
    <name evidence="3" type="ORF">EDC90_1001175</name>
</gene>
<accession>A0A4R3NYJ0</accession>
<dbReference type="EMBL" id="SMAR01000001">
    <property type="protein sequence ID" value="TCT45035.1"/>
    <property type="molecule type" value="Genomic_DNA"/>
</dbReference>
<dbReference type="PANTHER" id="PTHR11927:SF9">
    <property type="entry name" value="L-FUCOSYLTRANSFERASE"/>
    <property type="match status" value="1"/>
</dbReference>